<dbReference type="PROSITE" id="PS00211">
    <property type="entry name" value="ABC_TRANSPORTER_1"/>
    <property type="match status" value="1"/>
</dbReference>
<gene>
    <name evidence="7" type="ORF">C7410_15820</name>
</gene>
<dbReference type="Proteomes" id="UP000247772">
    <property type="component" value="Unassembled WGS sequence"/>
</dbReference>
<evidence type="ECO:0000256" key="1">
    <source>
        <dbReference type="ARBA" id="ARBA00022448"/>
    </source>
</evidence>
<evidence type="ECO:0000256" key="4">
    <source>
        <dbReference type="ARBA" id="ARBA00022741"/>
    </source>
</evidence>
<evidence type="ECO:0000256" key="2">
    <source>
        <dbReference type="ARBA" id="ARBA00022475"/>
    </source>
</evidence>
<evidence type="ECO:0000259" key="6">
    <source>
        <dbReference type="PROSITE" id="PS50893"/>
    </source>
</evidence>
<dbReference type="InterPro" id="IPR027417">
    <property type="entry name" value="P-loop_NTPase"/>
</dbReference>
<evidence type="ECO:0000313" key="8">
    <source>
        <dbReference type="Proteomes" id="UP000247772"/>
    </source>
</evidence>
<dbReference type="SUPFAM" id="SSF50331">
    <property type="entry name" value="MOP-like"/>
    <property type="match status" value="1"/>
</dbReference>
<dbReference type="InterPro" id="IPR050093">
    <property type="entry name" value="ABC_SmlMolc_Importer"/>
</dbReference>
<name>A0A2V4T955_9BURK</name>
<dbReference type="EMBL" id="QJSQ01000058">
    <property type="protein sequence ID" value="PYE12386.1"/>
    <property type="molecule type" value="Genomic_DNA"/>
</dbReference>
<dbReference type="FunFam" id="3.40.50.300:FF:000425">
    <property type="entry name" value="Probable ABC transporter, ATP-binding subunit"/>
    <property type="match status" value="1"/>
</dbReference>
<dbReference type="InterPro" id="IPR013611">
    <property type="entry name" value="Transp-assoc_OB_typ2"/>
</dbReference>
<dbReference type="PANTHER" id="PTHR42781">
    <property type="entry name" value="SPERMIDINE/PUTRESCINE IMPORT ATP-BINDING PROTEIN POTA"/>
    <property type="match status" value="1"/>
</dbReference>
<dbReference type="SMART" id="SM00382">
    <property type="entry name" value="AAA"/>
    <property type="match status" value="1"/>
</dbReference>
<dbReference type="InterPro" id="IPR003593">
    <property type="entry name" value="AAA+_ATPase"/>
</dbReference>
<sequence>MEKGKHMSTPHSVISQSKHGAAGAEFAASQARTSQTGATVQMRGIRHRFAAVPVIEDVTLEIAAGELVALLGPSGCGKSTLLRILAGLQVQSEGEVHIGGQRVDGLAPRQRGVGIVFQNYALFPHMTVAANVAYGLEANGVARRDAARRAMQMLETVRMDALAKRHPRELSGGQQQRVALARTLAVEPRILLLDEPFAALDKNLRLDMQIEIRRLQRELNITTVMVTHDQEEAMSMADRVAVLNRGRLEQYDAAVAIYDQPATPFVATFVGTANLLPVTLRMHDNRCLAHFDDGAALTVAQPGPWRDAGAALLAVRPEQWAWQLPQPGASASQLLATVQLAMPIGPTLVVDLQSDAGRTVKISMPRAEGADLRPGMRVALDFKPGARVRTFKAAQPDTTGV</sequence>
<dbReference type="Pfam" id="PF00005">
    <property type="entry name" value="ABC_tran"/>
    <property type="match status" value="1"/>
</dbReference>
<keyword evidence="4" id="KW-0547">Nucleotide-binding</keyword>
<dbReference type="PANTHER" id="PTHR42781:SF4">
    <property type="entry name" value="SPERMIDINE_PUTRESCINE IMPORT ATP-BINDING PROTEIN POTA"/>
    <property type="match status" value="1"/>
</dbReference>
<dbReference type="Gene3D" id="2.40.50.100">
    <property type="match status" value="1"/>
</dbReference>
<dbReference type="GO" id="GO:0022857">
    <property type="term" value="F:transmembrane transporter activity"/>
    <property type="evidence" value="ECO:0007669"/>
    <property type="project" value="InterPro"/>
</dbReference>
<evidence type="ECO:0000256" key="3">
    <source>
        <dbReference type="ARBA" id="ARBA00022519"/>
    </source>
</evidence>
<keyword evidence="1" id="KW-0813">Transport</keyword>
<dbReference type="GO" id="GO:0016887">
    <property type="term" value="F:ATP hydrolysis activity"/>
    <property type="evidence" value="ECO:0007669"/>
    <property type="project" value="InterPro"/>
</dbReference>
<keyword evidence="3" id="KW-0997">Cell inner membrane</keyword>
<dbReference type="InterPro" id="IPR003439">
    <property type="entry name" value="ABC_transporter-like_ATP-bd"/>
</dbReference>
<dbReference type="GO" id="GO:0015697">
    <property type="term" value="P:quaternary ammonium group transport"/>
    <property type="evidence" value="ECO:0007669"/>
    <property type="project" value="UniProtKB-ARBA"/>
</dbReference>
<dbReference type="GO" id="GO:0005524">
    <property type="term" value="F:ATP binding"/>
    <property type="evidence" value="ECO:0007669"/>
    <property type="project" value="UniProtKB-KW"/>
</dbReference>
<reference evidence="7 8" key="1">
    <citation type="submission" date="2018-06" db="EMBL/GenBank/DDBJ databases">
        <title>Genomic Encyclopedia of Type Strains, Phase IV (KMG-V): Genome sequencing to study the core and pangenomes of soil and plant-associated prokaryotes.</title>
        <authorList>
            <person name="Whitman W."/>
        </authorList>
    </citation>
    <scope>NUCLEOTIDE SEQUENCE [LARGE SCALE GENOMIC DNA]</scope>
    <source>
        <strain evidence="7 8">SRCL-318</strain>
    </source>
</reference>
<comment type="caution">
    <text evidence="7">The sequence shown here is derived from an EMBL/GenBank/DDBJ whole genome shotgun (WGS) entry which is preliminary data.</text>
</comment>
<keyword evidence="5 7" id="KW-0067">ATP-binding</keyword>
<dbReference type="InterPro" id="IPR017871">
    <property type="entry name" value="ABC_transporter-like_CS"/>
</dbReference>
<dbReference type="AlphaFoldDB" id="A0A2V4T955"/>
<dbReference type="PROSITE" id="PS50893">
    <property type="entry name" value="ABC_TRANSPORTER_2"/>
    <property type="match status" value="1"/>
</dbReference>
<keyword evidence="3" id="KW-0472">Membrane</keyword>
<dbReference type="InterPro" id="IPR008995">
    <property type="entry name" value="Mo/tungstate-bd_C_term_dom"/>
</dbReference>
<organism evidence="7 8">
    <name type="scientific">Paraburkholderia silvatlantica</name>
    <dbReference type="NCBI Taxonomy" id="321895"/>
    <lineage>
        <taxon>Bacteria</taxon>
        <taxon>Pseudomonadati</taxon>
        <taxon>Pseudomonadota</taxon>
        <taxon>Betaproteobacteria</taxon>
        <taxon>Burkholderiales</taxon>
        <taxon>Burkholderiaceae</taxon>
        <taxon>Paraburkholderia</taxon>
    </lineage>
</organism>
<dbReference type="Gene3D" id="3.40.50.300">
    <property type="entry name" value="P-loop containing nucleotide triphosphate hydrolases"/>
    <property type="match status" value="1"/>
</dbReference>
<dbReference type="Pfam" id="PF08402">
    <property type="entry name" value="TOBE_2"/>
    <property type="match status" value="1"/>
</dbReference>
<protein>
    <submittedName>
        <fullName evidence="7">Putative spermidine/putrescine transport system ATP-binding protein</fullName>
    </submittedName>
</protein>
<evidence type="ECO:0000313" key="7">
    <source>
        <dbReference type="EMBL" id="PYE12386.1"/>
    </source>
</evidence>
<keyword evidence="2" id="KW-1003">Cell membrane</keyword>
<evidence type="ECO:0000256" key="5">
    <source>
        <dbReference type="ARBA" id="ARBA00022840"/>
    </source>
</evidence>
<feature type="domain" description="ABC transporter" evidence="6">
    <location>
        <begin position="40"/>
        <end position="270"/>
    </location>
</feature>
<dbReference type="SUPFAM" id="SSF52540">
    <property type="entry name" value="P-loop containing nucleoside triphosphate hydrolases"/>
    <property type="match status" value="1"/>
</dbReference>
<dbReference type="GO" id="GO:0043190">
    <property type="term" value="C:ATP-binding cassette (ABC) transporter complex"/>
    <property type="evidence" value="ECO:0007669"/>
    <property type="project" value="InterPro"/>
</dbReference>
<proteinExistence type="predicted"/>
<accession>A0A2V4T955</accession>